<accession>J9GRH4</accession>
<reference evidence="1" key="1">
    <citation type="journal article" date="2012" name="PLoS ONE">
        <title>Gene sets for utilization of primary and secondary nutrition supplies in the distal gut of endangered iberian lynx.</title>
        <authorList>
            <person name="Alcaide M."/>
            <person name="Messina E."/>
            <person name="Richter M."/>
            <person name="Bargiela R."/>
            <person name="Peplies J."/>
            <person name="Huws S.A."/>
            <person name="Newbold C.J."/>
            <person name="Golyshin P.N."/>
            <person name="Simon M.A."/>
            <person name="Lopez G."/>
            <person name="Yakimov M.M."/>
            <person name="Ferrer M."/>
        </authorList>
    </citation>
    <scope>NUCLEOTIDE SEQUENCE</scope>
</reference>
<sequence>MGSEYSTLTGWLRCIPGFHLGMPLTMRSASASIFSLTVFA</sequence>
<comment type="caution">
    <text evidence="1">The sequence shown here is derived from an EMBL/GenBank/DDBJ whole genome shotgun (WGS) entry which is preliminary data.</text>
</comment>
<dbReference type="AlphaFoldDB" id="J9GRH4"/>
<evidence type="ECO:0000313" key="1">
    <source>
        <dbReference type="EMBL" id="EJX02735.1"/>
    </source>
</evidence>
<protein>
    <submittedName>
        <fullName evidence="1">Uncharacterized protein</fullName>
    </submittedName>
</protein>
<dbReference type="EMBL" id="AMCI01002433">
    <property type="protein sequence ID" value="EJX02735.1"/>
    <property type="molecule type" value="Genomic_DNA"/>
</dbReference>
<name>J9GRH4_9ZZZZ</name>
<gene>
    <name evidence="1" type="ORF">EVA_09192</name>
</gene>
<proteinExistence type="predicted"/>
<organism evidence="1">
    <name type="scientific">gut metagenome</name>
    <dbReference type="NCBI Taxonomy" id="749906"/>
    <lineage>
        <taxon>unclassified sequences</taxon>
        <taxon>metagenomes</taxon>
        <taxon>organismal metagenomes</taxon>
    </lineage>
</organism>